<dbReference type="AlphaFoldDB" id="A0AAD4XGZ7"/>
<gene>
    <name evidence="1" type="ORF">MKW98_014193</name>
</gene>
<comment type="caution">
    <text evidence="1">The sequence shown here is derived from an EMBL/GenBank/DDBJ whole genome shotgun (WGS) entry which is preliminary data.</text>
</comment>
<sequence length="57" mass="6854">MTEPEDQLKLSPGKVSRENINEIETKIKQNRRRIAEIQEKRTKRYLLLNQMIFPLNT</sequence>
<accession>A0AAD4XGZ7</accession>
<feature type="non-terminal residue" evidence="1">
    <location>
        <position position="1"/>
    </location>
</feature>
<keyword evidence="2" id="KW-1185">Reference proteome</keyword>
<evidence type="ECO:0000313" key="1">
    <source>
        <dbReference type="EMBL" id="KAI3909776.1"/>
    </source>
</evidence>
<evidence type="ECO:0000313" key="2">
    <source>
        <dbReference type="Proteomes" id="UP001202328"/>
    </source>
</evidence>
<name>A0AAD4XGZ7_9MAGN</name>
<organism evidence="1 2">
    <name type="scientific">Papaver atlanticum</name>
    <dbReference type="NCBI Taxonomy" id="357466"/>
    <lineage>
        <taxon>Eukaryota</taxon>
        <taxon>Viridiplantae</taxon>
        <taxon>Streptophyta</taxon>
        <taxon>Embryophyta</taxon>
        <taxon>Tracheophyta</taxon>
        <taxon>Spermatophyta</taxon>
        <taxon>Magnoliopsida</taxon>
        <taxon>Ranunculales</taxon>
        <taxon>Papaveraceae</taxon>
        <taxon>Papaveroideae</taxon>
        <taxon>Papaver</taxon>
    </lineage>
</organism>
<protein>
    <submittedName>
        <fullName evidence="1">Uncharacterized protein</fullName>
    </submittedName>
</protein>
<reference evidence="1" key="1">
    <citation type="submission" date="2022-04" db="EMBL/GenBank/DDBJ databases">
        <title>A functionally conserved STORR gene fusion in Papaver species that diverged 16.8 million years ago.</title>
        <authorList>
            <person name="Catania T."/>
        </authorList>
    </citation>
    <scope>NUCLEOTIDE SEQUENCE</scope>
    <source>
        <strain evidence="1">S-188037</strain>
    </source>
</reference>
<dbReference type="EMBL" id="JAJJMB010010315">
    <property type="protein sequence ID" value="KAI3909776.1"/>
    <property type="molecule type" value="Genomic_DNA"/>
</dbReference>
<proteinExistence type="predicted"/>
<dbReference type="Proteomes" id="UP001202328">
    <property type="component" value="Unassembled WGS sequence"/>
</dbReference>